<reference evidence="2 3" key="1">
    <citation type="submission" date="2024-03" db="EMBL/GenBank/DDBJ databases">
        <authorList>
            <person name="Gkanogiannis A."/>
            <person name="Becerra Lopez-Lavalle L."/>
        </authorList>
    </citation>
    <scope>NUCLEOTIDE SEQUENCE [LARGE SCALE GENOMIC DNA]</scope>
</reference>
<keyword evidence="3" id="KW-1185">Reference proteome</keyword>
<proteinExistence type="predicted"/>
<evidence type="ECO:0000256" key="1">
    <source>
        <dbReference type="SAM" id="MobiDB-lite"/>
    </source>
</evidence>
<evidence type="ECO:0000313" key="2">
    <source>
        <dbReference type="EMBL" id="CAK9313650.1"/>
    </source>
</evidence>
<sequence length="50" mass="5419">GLDARCCRSDAQLPSLPPPDDLRLHSNRAVVCHHRPPTPSLPPAPPFPES</sequence>
<protein>
    <submittedName>
        <fullName evidence="2">Uncharacterized protein</fullName>
    </submittedName>
</protein>
<evidence type="ECO:0000313" key="3">
    <source>
        <dbReference type="Proteomes" id="UP001642487"/>
    </source>
</evidence>
<gene>
    <name evidence="2" type="ORF">CITCOLO1_LOCUS5378</name>
</gene>
<dbReference type="EMBL" id="OZ021745">
    <property type="protein sequence ID" value="CAK9313650.1"/>
    <property type="molecule type" value="Genomic_DNA"/>
</dbReference>
<name>A0ABP0XZR1_9ROSI</name>
<feature type="non-terminal residue" evidence="2">
    <location>
        <position position="1"/>
    </location>
</feature>
<feature type="region of interest" description="Disordered" evidence="1">
    <location>
        <begin position="1"/>
        <end position="22"/>
    </location>
</feature>
<organism evidence="2 3">
    <name type="scientific">Citrullus colocynthis</name>
    <name type="common">colocynth</name>
    <dbReference type="NCBI Taxonomy" id="252529"/>
    <lineage>
        <taxon>Eukaryota</taxon>
        <taxon>Viridiplantae</taxon>
        <taxon>Streptophyta</taxon>
        <taxon>Embryophyta</taxon>
        <taxon>Tracheophyta</taxon>
        <taxon>Spermatophyta</taxon>
        <taxon>Magnoliopsida</taxon>
        <taxon>eudicotyledons</taxon>
        <taxon>Gunneridae</taxon>
        <taxon>Pentapetalae</taxon>
        <taxon>rosids</taxon>
        <taxon>fabids</taxon>
        <taxon>Cucurbitales</taxon>
        <taxon>Cucurbitaceae</taxon>
        <taxon>Benincaseae</taxon>
        <taxon>Citrullus</taxon>
    </lineage>
</organism>
<dbReference type="Proteomes" id="UP001642487">
    <property type="component" value="Chromosome 11"/>
</dbReference>
<accession>A0ABP0XZR1</accession>